<feature type="coiled-coil region" evidence="1">
    <location>
        <begin position="411"/>
        <end position="445"/>
    </location>
</feature>
<protein>
    <recommendedName>
        <fullName evidence="5">Transposase</fullName>
    </recommendedName>
</protein>
<reference evidence="3 4" key="1">
    <citation type="journal article" date="2017" name="Int. J. Syst. Evol. Microbiol.">
        <title>Arachidicoccus ginsenosidivorans sp. nov., with ginsenoside-converting activity isolated from ginseng cultivating soil.</title>
        <authorList>
            <person name="Siddiqi M.Z."/>
            <person name="Aslam Z."/>
            <person name="Im W.T."/>
        </authorList>
    </citation>
    <scope>NUCLEOTIDE SEQUENCE [LARGE SCALE GENOMIC DNA]</scope>
    <source>
        <strain evidence="3 4">Gsoil 809</strain>
    </source>
</reference>
<evidence type="ECO:0000256" key="2">
    <source>
        <dbReference type="SAM" id="MobiDB-lite"/>
    </source>
</evidence>
<evidence type="ECO:0000313" key="3">
    <source>
        <dbReference type="EMBL" id="QEC73778.1"/>
    </source>
</evidence>
<gene>
    <name evidence="3" type="ORF">FSB73_21010</name>
</gene>
<organism evidence="3 4">
    <name type="scientific">Arachidicoccus ginsenosidivorans</name>
    <dbReference type="NCBI Taxonomy" id="496057"/>
    <lineage>
        <taxon>Bacteria</taxon>
        <taxon>Pseudomonadati</taxon>
        <taxon>Bacteroidota</taxon>
        <taxon>Chitinophagia</taxon>
        <taxon>Chitinophagales</taxon>
        <taxon>Chitinophagaceae</taxon>
        <taxon>Arachidicoccus</taxon>
    </lineage>
</organism>
<evidence type="ECO:0000313" key="4">
    <source>
        <dbReference type="Proteomes" id="UP000321291"/>
    </source>
</evidence>
<proteinExistence type="predicted"/>
<sequence length="472" mass="54419">MQTTLTANEPYSTKPLTKSERVVEDDSAPMGKGCNNTIDRVLASTKGFPAPISFDQQIDLSCAGVLLAIPALLSNRLLSYTKMFTNGENKYYSEQSIFLVLALLYLLRIKNINQSLMISSGELGKALGLDRIPEVKTLRKRISTFSEGAALDQWSESLAKDWMYNDPEVGSYYIDGHVILYHGHKTEMPKRYVTRYKLCLSGSTDYWVNNKIGEPFFVVNETINTGMIDVINQRILPQLEKDTPNQPTEEQLKADPKLHKMMIICDRECYSIEFFAGLWEKRVAICTYRKNVKTKWPEEEFVDYELVDEYGNMENVKMSEQVVTLNKKNDQNENISIQCREVRKRNKSGHQTAIITTNWKLSVVEIGQFMFSRWCQENYFKYMAENFGLNAIASYAKVEIPDTKTIVNPAYRDLTSRKKAVSSKLTRAENKLGRYSLKIGEANEEDKNYKKYLKHQSEALQDIELYKKRRRS</sequence>
<dbReference type="Pfam" id="PF21804">
    <property type="entry name" value="Transposase_29"/>
    <property type="match status" value="1"/>
</dbReference>
<dbReference type="Proteomes" id="UP000321291">
    <property type="component" value="Chromosome"/>
</dbReference>
<dbReference type="AlphaFoldDB" id="A0A5B8VUF5"/>
<evidence type="ECO:0000256" key="1">
    <source>
        <dbReference type="SAM" id="Coils"/>
    </source>
</evidence>
<feature type="compositionally biased region" description="Polar residues" evidence="2">
    <location>
        <begin position="1"/>
        <end position="16"/>
    </location>
</feature>
<keyword evidence="4" id="KW-1185">Reference proteome</keyword>
<dbReference type="OrthoDB" id="9204581at2"/>
<dbReference type="InterPro" id="IPR049343">
    <property type="entry name" value="Transposase_29"/>
</dbReference>
<dbReference type="RefSeq" id="WP_146786837.1">
    <property type="nucleotide sequence ID" value="NZ_CP042434.1"/>
</dbReference>
<accession>A0A5B8VUF5</accession>
<feature type="region of interest" description="Disordered" evidence="2">
    <location>
        <begin position="1"/>
        <end position="29"/>
    </location>
</feature>
<dbReference type="EMBL" id="CP042434">
    <property type="protein sequence ID" value="QEC73778.1"/>
    <property type="molecule type" value="Genomic_DNA"/>
</dbReference>
<dbReference type="KEGG" id="agi:FSB73_21010"/>
<name>A0A5B8VUF5_9BACT</name>
<evidence type="ECO:0008006" key="5">
    <source>
        <dbReference type="Google" id="ProtNLM"/>
    </source>
</evidence>
<keyword evidence="1" id="KW-0175">Coiled coil</keyword>